<accession>A0A3D8JWL4</accession>
<dbReference type="Pfam" id="PF11775">
    <property type="entry name" value="CobT_C"/>
    <property type="match status" value="1"/>
</dbReference>
<dbReference type="OrthoDB" id="6395027at2"/>
<feature type="domain" description="Cobalamin biosynthesis protein CobT VWA" evidence="1">
    <location>
        <begin position="359"/>
        <end position="579"/>
    </location>
</feature>
<dbReference type="GO" id="GO:0009236">
    <property type="term" value="P:cobalamin biosynthetic process"/>
    <property type="evidence" value="ECO:0007669"/>
    <property type="project" value="InterPro"/>
</dbReference>
<dbReference type="Proteomes" id="UP000256838">
    <property type="component" value="Unassembled WGS sequence"/>
</dbReference>
<sequence>MTAPREAVSTALLKETLCAAAVRALTGDAALHYRGGRLCRQSRPLPLYAPHLQGDPYQDELASLRGAADGAAVRLLHSDAALHRSMAPGQPVERLLFEMFEQVRCEALALPGMHGLARNLRHRFEAWLRAYSRAGLADDHLGILIYTVVQVVWSRVTGWPVLDETEDLIEATRAGIVPAIGGHLAGMRKHRFDQRAYAHDACELARDVASMLDDASAAFASDGDGEKARKPHDALTSFSLWVDFDVDVDESGDAPTAGATANENRLTGASREYRVYTTQYDREVRAGALVRSALLREYREQLDERIAASGINVARIARVLQAALAVPQRDGWSFGEEEGRIDGRRLAQIISSPAERRVFTQERVRPRGDCVVGFLTDCSASMKAHIAPVAMLIDVLVRACEQAGVATEVLGFTTGAWNGGRARLDWLARGRPSRPGRLNEVCHMVFKSAADSWRRSRTDIAAFFKADLFREGVDGEAVEWACTRLAERASGRLHEHARRILVVISDGSPMDAATVQANDESYLDTHLKDVLARHEALKDVEVIGLGIGRDPTLFYRHCAALDPAAQLDMARVVGLAKWIAARR</sequence>
<dbReference type="PIRSF" id="PIRSF031715">
    <property type="entry name" value="Cob_chel_CobT"/>
    <property type="match status" value="1"/>
</dbReference>
<dbReference type="EMBL" id="QRGA01000010">
    <property type="protein sequence ID" value="RDU97467.1"/>
    <property type="molecule type" value="Genomic_DNA"/>
</dbReference>
<comment type="caution">
    <text evidence="2">The sequence shown here is derived from an EMBL/GenBank/DDBJ whole genome shotgun (WGS) entry which is preliminary data.</text>
</comment>
<organism evidence="2 3">
    <name type="scientific">Trinickia dinghuensis</name>
    <dbReference type="NCBI Taxonomy" id="2291023"/>
    <lineage>
        <taxon>Bacteria</taxon>
        <taxon>Pseudomonadati</taxon>
        <taxon>Pseudomonadota</taxon>
        <taxon>Betaproteobacteria</taxon>
        <taxon>Burkholderiales</taxon>
        <taxon>Burkholderiaceae</taxon>
        <taxon>Trinickia</taxon>
    </lineage>
</organism>
<evidence type="ECO:0000313" key="3">
    <source>
        <dbReference type="Proteomes" id="UP000256838"/>
    </source>
</evidence>
<dbReference type="PANTHER" id="PTHR41248:SF1">
    <property type="entry name" value="NORD PROTEIN"/>
    <property type="match status" value="1"/>
</dbReference>
<keyword evidence="3" id="KW-1185">Reference proteome</keyword>
<name>A0A3D8JWL4_9BURK</name>
<dbReference type="SUPFAM" id="SSF53300">
    <property type="entry name" value="vWA-like"/>
    <property type="match status" value="1"/>
</dbReference>
<dbReference type="Pfam" id="PF06213">
    <property type="entry name" value="CobT"/>
    <property type="match status" value="1"/>
</dbReference>
<proteinExistence type="predicted"/>
<dbReference type="RefSeq" id="WP_115535103.1">
    <property type="nucleotide sequence ID" value="NZ_QRGA01000010.1"/>
</dbReference>
<dbReference type="InterPro" id="IPR025861">
    <property type="entry name" value="CobT_VWA_dom"/>
</dbReference>
<evidence type="ECO:0000313" key="2">
    <source>
        <dbReference type="EMBL" id="RDU97467.1"/>
    </source>
</evidence>
<protein>
    <submittedName>
        <fullName evidence="2">Cobalt chelatase</fullName>
    </submittedName>
</protein>
<evidence type="ECO:0000259" key="1">
    <source>
        <dbReference type="Pfam" id="PF11775"/>
    </source>
</evidence>
<dbReference type="AlphaFoldDB" id="A0A3D8JWL4"/>
<reference evidence="2 3" key="1">
    <citation type="submission" date="2018-08" db="EMBL/GenBank/DDBJ databases">
        <title>Paraburkholderia sp. DHOM06 isolated from forest soil.</title>
        <authorList>
            <person name="Gao Z.-H."/>
            <person name="Qiu L.-H."/>
        </authorList>
    </citation>
    <scope>NUCLEOTIDE SEQUENCE [LARGE SCALE GENOMIC DNA]</scope>
    <source>
        <strain evidence="2 3">DHOM06</strain>
    </source>
</reference>
<dbReference type="PANTHER" id="PTHR41248">
    <property type="entry name" value="NORD PROTEIN"/>
    <property type="match status" value="1"/>
</dbReference>
<gene>
    <name evidence="2" type="ORF">DWV00_18820</name>
</gene>
<dbReference type="InterPro" id="IPR051928">
    <property type="entry name" value="NorD/CobT"/>
</dbReference>
<dbReference type="InterPro" id="IPR036465">
    <property type="entry name" value="vWFA_dom_sf"/>
</dbReference>
<dbReference type="InterPro" id="IPR006538">
    <property type="entry name" value="CobT"/>
</dbReference>